<dbReference type="Proteomes" id="UP001474421">
    <property type="component" value="Unassembled WGS sequence"/>
</dbReference>
<proteinExistence type="inferred from homology"/>
<dbReference type="SUPFAM" id="SSF52768">
    <property type="entry name" value="Arginase/deacetylase"/>
    <property type="match status" value="2"/>
</dbReference>
<evidence type="ECO:0000313" key="2">
    <source>
        <dbReference type="EMBL" id="KAK9409813.1"/>
    </source>
</evidence>
<name>A0AAW1C707_CROAD</name>
<dbReference type="PANTHER" id="PTHR43782:SF4">
    <property type="entry name" value="ARGINASE-2, MITOCHONDRIAL"/>
    <property type="match status" value="1"/>
</dbReference>
<evidence type="ECO:0000313" key="3">
    <source>
        <dbReference type="Proteomes" id="UP001474421"/>
    </source>
</evidence>
<gene>
    <name evidence="2" type="ORF">NXF25_000988</name>
</gene>
<reference evidence="2 3" key="1">
    <citation type="journal article" date="2024" name="Proc. Natl. Acad. Sci. U.S.A.">
        <title>The genetic regulatory architecture and epigenomic basis for age-related changes in rattlesnake venom.</title>
        <authorList>
            <person name="Hogan M.P."/>
            <person name="Holding M.L."/>
            <person name="Nystrom G.S."/>
            <person name="Colston T.J."/>
            <person name="Bartlett D.A."/>
            <person name="Mason A.J."/>
            <person name="Ellsworth S.A."/>
            <person name="Rautsaw R.M."/>
            <person name="Lawrence K.C."/>
            <person name="Strickland J.L."/>
            <person name="He B."/>
            <person name="Fraser P."/>
            <person name="Margres M.J."/>
            <person name="Gilbert D.M."/>
            <person name="Gibbs H.L."/>
            <person name="Parkinson C.L."/>
            <person name="Rokyta D.R."/>
        </authorList>
    </citation>
    <scope>NUCLEOTIDE SEQUENCE [LARGE SCALE GENOMIC DNA]</scope>
    <source>
        <strain evidence="2">DRR0105</strain>
    </source>
</reference>
<protein>
    <submittedName>
        <fullName evidence="2">Arginase-2 mitochondrial</fullName>
    </submittedName>
</protein>
<dbReference type="InterPro" id="IPR006035">
    <property type="entry name" value="Ureohydrolase"/>
</dbReference>
<organism evidence="2 3">
    <name type="scientific">Crotalus adamanteus</name>
    <name type="common">Eastern diamondback rattlesnake</name>
    <dbReference type="NCBI Taxonomy" id="8729"/>
    <lineage>
        <taxon>Eukaryota</taxon>
        <taxon>Metazoa</taxon>
        <taxon>Chordata</taxon>
        <taxon>Craniata</taxon>
        <taxon>Vertebrata</taxon>
        <taxon>Euteleostomi</taxon>
        <taxon>Lepidosauria</taxon>
        <taxon>Squamata</taxon>
        <taxon>Bifurcata</taxon>
        <taxon>Unidentata</taxon>
        <taxon>Episquamata</taxon>
        <taxon>Toxicofera</taxon>
        <taxon>Serpentes</taxon>
        <taxon>Colubroidea</taxon>
        <taxon>Viperidae</taxon>
        <taxon>Crotalinae</taxon>
        <taxon>Crotalus</taxon>
    </lineage>
</organism>
<dbReference type="EMBL" id="JAOTOJ010000001">
    <property type="protein sequence ID" value="KAK9409813.1"/>
    <property type="molecule type" value="Genomic_DNA"/>
</dbReference>
<dbReference type="Pfam" id="PF00491">
    <property type="entry name" value="Arginase"/>
    <property type="match status" value="1"/>
</dbReference>
<dbReference type="InterPro" id="IPR023696">
    <property type="entry name" value="Ureohydrolase_dom_sf"/>
</dbReference>
<dbReference type="PROSITE" id="PS51409">
    <property type="entry name" value="ARGINASE_2"/>
    <property type="match status" value="1"/>
</dbReference>
<dbReference type="AlphaFoldDB" id="A0AAW1C707"/>
<dbReference type="Gene3D" id="3.40.800.10">
    <property type="entry name" value="Ureohydrolase domain"/>
    <property type="match status" value="2"/>
</dbReference>
<dbReference type="GO" id="GO:0030145">
    <property type="term" value="F:manganese ion binding"/>
    <property type="evidence" value="ECO:0007669"/>
    <property type="project" value="TreeGrafter"/>
</dbReference>
<dbReference type="GO" id="GO:0005739">
    <property type="term" value="C:mitochondrion"/>
    <property type="evidence" value="ECO:0007669"/>
    <property type="project" value="TreeGrafter"/>
</dbReference>
<comment type="caution">
    <text evidence="2">The sequence shown here is derived from an EMBL/GenBank/DDBJ whole genome shotgun (WGS) entry which is preliminary data.</text>
</comment>
<accession>A0AAW1C707</accession>
<keyword evidence="3" id="KW-1185">Reference proteome</keyword>
<evidence type="ECO:0000256" key="1">
    <source>
        <dbReference type="PROSITE-ProRule" id="PRU00742"/>
    </source>
</evidence>
<dbReference type="PANTHER" id="PTHR43782">
    <property type="entry name" value="ARGINASE"/>
    <property type="match status" value="1"/>
</dbReference>
<dbReference type="GO" id="GO:0004053">
    <property type="term" value="F:arginase activity"/>
    <property type="evidence" value="ECO:0007669"/>
    <property type="project" value="TreeGrafter"/>
</dbReference>
<sequence>MAVDKGNTCCQVYDFGDLRFTPVPNDELYNNLVKYPRSVGLANQLLADAVNGAVTAGHSCITIGGDHRGPRPIHLSFDIDAFDPSLAAATGTPVLGGLTYREGMYISEEIHNTEVNPFLGTSQEEVNATASLAVDVIATSFGQTREGAHIVFENLPTPSSPDESENEEQVRL</sequence>
<comment type="similarity">
    <text evidence="1">Belongs to the arginase family.</text>
</comment>